<dbReference type="EMBL" id="PTIX01000004">
    <property type="protein sequence ID" value="PPK68805.1"/>
    <property type="molecule type" value="Genomic_DNA"/>
</dbReference>
<dbReference type="InterPro" id="IPR001242">
    <property type="entry name" value="Condensation_dom"/>
</dbReference>
<dbReference type="Pfam" id="PF00550">
    <property type="entry name" value="PP-binding"/>
    <property type="match status" value="1"/>
</dbReference>
<dbReference type="InterPro" id="IPR020459">
    <property type="entry name" value="AMP-binding"/>
</dbReference>
<dbReference type="PROSITE" id="PS00012">
    <property type="entry name" value="PHOSPHOPANTETHEINE"/>
    <property type="match status" value="1"/>
</dbReference>
<name>A0A2S6GU80_9PSEU</name>
<dbReference type="Gene3D" id="3.40.50.980">
    <property type="match status" value="2"/>
</dbReference>
<dbReference type="Pfam" id="PF00668">
    <property type="entry name" value="Condensation"/>
    <property type="match status" value="1"/>
</dbReference>
<dbReference type="RefSeq" id="WP_104478380.1">
    <property type="nucleotide sequence ID" value="NZ_CP154825.1"/>
</dbReference>
<dbReference type="FunFam" id="3.40.50.980:FF:000001">
    <property type="entry name" value="Non-ribosomal peptide synthetase"/>
    <property type="match status" value="1"/>
</dbReference>
<dbReference type="NCBIfam" id="TIGR01733">
    <property type="entry name" value="AA-adenyl-dom"/>
    <property type="match status" value="1"/>
</dbReference>
<dbReference type="GO" id="GO:0005829">
    <property type="term" value="C:cytosol"/>
    <property type="evidence" value="ECO:0007669"/>
    <property type="project" value="TreeGrafter"/>
</dbReference>
<dbReference type="PRINTS" id="PR00154">
    <property type="entry name" value="AMPBINDING"/>
</dbReference>
<evidence type="ECO:0000256" key="3">
    <source>
        <dbReference type="ARBA" id="ARBA00022553"/>
    </source>
</evidence>
<sequence>MTTSNPSSGAALAEAWPLSPMQAGMLYHSSLDGEAPDIQITQQTQFVDGPLDARRFRASWQALLTRHAALRACFHPRKSGEPVQLVFREVPLPWTEVDLSHLPEADALVEVTAIAERERARNFDLAKPPLLRLALVRLGPLRHCLVTTAHHLVMDGWSRAILESDLLAIYAAGGTASTLGAPGSYGDYLAWLDRQDKQTAREAWRAELAGADGAALALPDRPGGAPARHALARVRHSPEFTATLTEFARGRGLTLNTLVQGAWAVVLARLTGRTDVVFGAVVSGRPAELPGVEQTAGLFIGTVPVRVRLAGGQSVLGLLAEIQERQSALISHHHLGLPEIQKLGGANFDTVVGFENYADPAAAAASPGDLRLTLREYHQATPYAITLVVVPGAGLGIDLLHRTDAVDARLAERLHRGLTRVLERVVAEPDALVGALDVFGDTVPEPGPVEAAVPGSALELYRAQVDRAPDAPAVLAGGRVFSYAELDEWAGRLAGALAARGVRRGDRVGVVLERSVELLVTWIGVWRAGAVFVPVSPDYPADRVAFMLTDAAVTAVVCAADTERAVPEGYSRLVVDEAVAGEAPSVPVGADDPAYVMYTSGSTGTPKGVVVPHGAVASLAADPGWGVGPGDTVLVHAPHTFDASVFDVWVSLALGARMVVTGPGPVDAARLAAHVAEGVTVAMFMLGQFRTLALASPESFAGLRRVWTGGDVVAPEVVDRVRWVSPGLRVDHIYGPTENTVIVAWWPIEPGDRLGPVLPIGGPLAGRRLYVLDAFLRPLPPGVPGELYIGGAGIALGYLNRPPLTAQRFVADPFAAGARMYRTGDVVHWNEDRELVFVGRADNQVKIRGFRVEPGEVEAVLGGLPGVDHAVVVPLDGRLVGYAVSDVDLDPAALRERLVEVLPEYMVPSAVVVLDSLPVTRNGKIDRAALPAPDFSGLVSDRLPATEVEQALCALFAEVLGLDRVGADDSFFQLGGDSLLSMQLAARARRDGLTFGAREVFEHRTPAGIALAIDAAVNGAARVRTATSDVALLDLDQAEMDEFEAEFDDTR</sequence>
<evidence type="ECO:0000313" key="6">
    <source>
        <dbReference type="Proteomes" id="UP000239203"/>
    </source>
</evidence>
<dbReference type="OrthoDB" id="2472181at2"/>
<dbReference type="InterPro" id="IPR000873">
    <property type="entry name" value="AMP-dep_synth/lig_dom"/>
</dbReference>
<dbReference type="InterPro" id="IPR020845">
    <property type="entry name" value="AMP-binding_CS"/>
</dbReference>
<dbReference type="GO" id="GO:0031177">
    <property type="term" value="F:phosphopantetheine binding"/>
    <property type="evidence" value="ECO:0007669"/>
    <property type="project" value="InterPro"/>
</dbReference>
<evidence type="ECO:0000256" key="2">
    <source>
        <dbReference type="ARBA" id="ARBA00022450"/>
    </source>
</evidence>
<dbReference type="InterPro" id="IPR020806">
    <property type="entry name" value="PKS_PP-bd"/>
</dbReference>
<dbReference type="SUPFAM" id="SSF47336">
    <property type="entry name" value="ACP-like"/>
    <property type="match status" value="1"/>
</dbReference>
<evidence type="ECO:0000259" key="4">
    <source>
        <dbReference type="PROSITE" id="PS50075"/>
    </source>
</evidence>
<keyword evidence="3" id="KW-0597">Phosphoprotein</keyword>
<keyword evidence="2" id="KW-0596">Phosphopantetheine</keyword>
<comment type="caution">
    <text evidence="5">The sequence shown here is derived from an EMBL/GenBank/DDBJ whole genome shotgun (WGS) entry which is preliminary data.</text>
</comment>
<dbReference type="InterPro" id="IPR029058">
    <property type="entry name" value="AB_hydrolase_fold"/>
</dbReference>
<dbReference type="SUPFAM" id="SSF52777">
    <property type="entry name" value="CoA-dependent acyltransferases"/>
    <property type="match status" value="2"/>
</dbReference>
<dbReference type="InterPro" id="IPR023213">
    <property type="entry name" value="CAT-like_dom_sf"/>
</dbReference>
<dbReference type="InterPro" id="IPR010071">
    <property type="entry name" value="AA_adenyl_dom"/>
</dbReference>
<dbReference type="GO" id="GO:0043041">
    <property type="term" value="P:amino acid activation for nonribosomal peptide biosynthetic process"/>
    <property type="evidence" value="ECO:0007669"/>
    <property type="project" value="TreeGrafter"/>
</dbReference>
<evidence type="ECO:0000313" key="5">
    <source>
        <dbReference type="EMBL" id="PPK68805.1"/>
    </source>
</evidence>
<accession>A0A2S6GU80</accession>
<comment type="cofactor">
    <cofactor evidence="1">
        <name>pantetheine 4'-phosphate</name>
        <dbReference type="ChEBI" id="CHEBI:47942"/>
    </cofactor>
</comment>
<dbReference type="Gene3D" id="3.30.300.30">
    <property type="match status" value="1"/>
</dbReference>
<dbReference type="GO" id="GO:0003824">
    <property type="term" value="F:catalytic activity"/>
    <property type="evidence" value="ECO:0007669"/>
    <property type="project" value="InterPro"/>
</dbReference>
<dbReference type="GO" id="GO:0044550">
    <property type="term" value="P:secondary metabolite biosynthetic process"/>
    <property type="evidence" value="ECO:0007669"/>
    <property type="project" value="TreeGrafter"/>
</dbReference>
<feature type="domain" description="Carrier" evidence="4">
    <location>
        <begin position="943"/>
        <end position="1017"/>
    </location>
</feature>
<proteinExistence type="predicted"/>
<dbReference type="SMART" id="SM00823">
    <property type="entry name" value="PKS_PP"/>
    <property type="match status" value="1"/>
</dbReference>
<dbReference type="PANTHER" id="PTHR45527:SF1">
    <property type="entry name" value="FATTY ACID SYNTHASE"/>
    <property type="match status" value="1"/>
</dbReference>
<dbReference type="Proteomes" id="UP000239203">
    <property type="component" value="Unassembled WGS sequence"/>
</dbReference>
<dbReference type="PROSITE" id="PS50075">
    <property type="entry name" value="CARRIER"/>
    <property type="match status" value="1"/>
</dbReference>
<dbReference type="PROSITE" id="PS00455">
    <property type="entry name" value="AMP_BINDING"/>
    <property type="match status" value="1"/>
</dbReference>
<organism evidence="5 6">
    <name type="scientific">Actinokineospora auranticolor</name>
    <dbReference type="NCBI Taxonomy" id="155976"/>
    <lineage>
        <taxon>Bacteria</taxon>
        <taxon>Bacillati</taxon>
        <taxon>Actinomycetota</taxon>
        <taxon>Actinomycetes</taxon>
        <taxon>Pseudonocardiales</taxon>
        <taxon>Pseudonocardiaceae</taxon>
        <taxon>Actinokineospora</taxon>
    </lineage>
</organism>
<protein>
    <submittedName>
        <fullName evidence="5">Amino acid adenylation domain-containing protein</fullName>
    </submittedName>
</protein>
<dbReference type="Gene3D" id="3.30.559.10">
    <property type="entry name" value="Chloramphenicol acetyltransferase-like domain"/>
    <property type="match status" value="1"/>
</dbReference>
<dbReference type="Gene3D" id="2.30.38.10">
    <property type="entry name" value="Luciferase, Domain 3"/>
    <property type="match status" value="1"/>
</dbReference>
<reference evidence="5 6" key="1">
    <citation type="submission" date="2018-02" db="EMBL/GenBank/DDBJ databases">
        <title>Genomic Encyclopedia of Archaeal and Bacterial Type Strains, Phase II (KMG-II): from individual species to whole genera.</title>
        <authorList>
            <person name="Goeker M."/>
        </authorList>
    </citation>
    <scope>NUCLEOTIDE SEQUENCE [LARGE SCALE GENOMIC DNA]</scope>
    <source>
        <strain evidence="5 6">YU 961-1</strain>
    </source>
</reference>
<keyword evidence="6" id="KW-1185">Reference proteome</keyword>
<dbReference type="InterPro" id="IPR036736">
    <property type="entry name" value="ACP-like_sf"/>
</dbReference>
<gene>
    <name evidence="5" type="ORF">CLV40_10449</name>
</gene>
<dbReference type="SUPFAM" id="SSF56801">
    <property type="entry name" value="Acetyl-CoA synthetase-like"/>
    <property type="match status" value="1"/>
</dbReference>
<dbReference type="GO" id="GO:0008610">
    <property type="term" value="P:lipid biosynthetic process"/>
    <property type="evidence" value="ECO:0007669"/>
    <property type="project" value="UniProtKB-ARBA"/>
</dbReference>
<dbReference type="Pfam" id="PF00501">
    <property type="entry name" value="AMP-binding"/>
    <property type="match status" value="1"/>
</dbReference>
<dbReference type="InterPro" id="IPR045851">
    <property type="entry name" value="AMP-bd_C_sf"/>
</dbReference>
<dbReference type="CDD" id="cd19543">
    <property type="entry name" value="DCL_NRPS"/>
    <property type="match status" value="1"/>
</dbReference>
<dbReference type="InterPro" id="IPR025110">
    <property type="entry name" value="AMP-bd_C"/>
</dbReference>
<dbReference type="Gene3D" id="3.30.559.30">
    <property type="entry name" value="Nonribosomal peptide synthetase, condensation domain"/>
    <property type="match status" value="1"/>
</dbReference>
<dbReference type="InterPro" id="IPR009081">
    <property type="entry name" value="PP-bd_ACP"/>
</dbReference>
<dbReference type="AlphaFoldDB" id="A0A2S6GU80"/>
<dbReference type="PANTHER" id="PTHR45527">
    <property type="entry name" value="NONRIBOSOMAL PEPTIDE SYNTHETASE"/>
    <property type="match status" value="1"/>
</dbReference>
<dbReference type="InterPro" id="IPR006162">
    <property type="entry name" value="Ppantetheine_attach_site"/>
</dbReference>
<dbReference type="Gene3D" id="3.40.50.1820">
    <property type="entry name" value="alpha/beta hydrolase"/>
    <property type="match status" value="1"/>
</dbReference>
<evidence type="ECO:0000256" key="1">
    <source>
        <dbReference type="ARBA" id="ARBA00001957"/>
    </source>
</evidence>
<dbReference type="Pfam" id="PF13193">
    <property type="entry name" value="AMP-binding_C"/>
    <property type="match status" value="1"/>
</dbReference>
<dbReference type="FunFam" id="1.10.1200.10:FF:000005">
    <property type="entry name" value="Nonribosomal peptide synthetase 1"/>
    <property type="match status" value="1"/>
</dbReference>
<dbReference type="CDD" id="cd12117">
    <property type="entry name" value="A_NRPS_Srf_like"/>
    <property type="match status" value="1"/>
</dbReference>